<dbReference type="Gene3D" id="3.40.50.1240">
    <property type="entry name" value="Phosphoglycerate mutase-like"/>
    <property type="match status" value="1"/>
</dbReference>
<dbReference type="Gene3D" id="3.30.420.10">
    <property type="entry name" value="Ribonuclease H-like superfamily/Ribonuclease H"/>
    <property type="match status" value="1"/>
</dbReference>
<dbReference type="GO" id="GO:0004523">
    <property type="term" value="F:RNA-DNA hybrid ribonuclease activity"/>
    <property type="evidence" value="ECO:0007669"/>
    <property type="project" value="InterPro"/>
</dbReference>
<dbReference type="SMART" id="SM00855">
    <property type="entry name" value="PGAM"/>
    <property type="match status" value="1"/>
</dbReference>
<proteinExistence type="predicted"/>
<dbReference type="Pfam" id="PF13456">
    <property type="entry name" value="RVT_3"/>
    <property type="match status" value="1"/>
</dbReference>
<dbReference type="RefSeq" id="WP_143783656.1">
    <property type="nucleotide sequence ID" value="NZ_CP041616.1"/>
</dbReference>
<dbReference type="CDD" id="cd07040">
    <property type="entry name" value="HP"/>
    <property type="match status" value="1"/>
</dbReference>
<dbReference type="CDD" id="cd09279">
    <property type="entry name" value="RNase_HI_like"/>
    <property type="match status" value="1"/>
</dbReference>
<dbReference type="GO" id="GO:0003676">
    <property type="term" value="F:nucleic acid binding"/>
    <property type="evidence" value="ECO:0007669"/>
    <property type="project" value="InterPro"/>
</dbReference>
<evidence type="ECO:0000313" key="4">
    <source>
        <dbReference type="Proteomes" id="UP000315395"/>
    </source>
</evidence>
<dbReference type="KEGG" id="orz:FNH13_12130"/>
<organism evidence="3 4">
    <name type="scientific">Ornithinimicrobium ciconiae</name>
    <dbReference type="NCBI Taxonomy" id="2594265"/>
    <lineage>
        <taxon>Bacteria</taxon>
        <taxon>Bacillati</taxon>
        <taxon>Actinomycetota</taxon>
        <taxon>Actinomycetes</taxon>
        <taxon>Micrococcales</taxon>
        <taxon>Ornithinimicrobiaceae</taxon>
        <taxon>Ornithinimicrobium</taxon>
    </lineage>
</organism>
<dbReference type="PANTHER" id="PTHR46387">
    <property type="entry name" value="POLYNUCLEOTIDYL TRANSFERASE, RIBONUCLEASE H-LIKE SUPERFAMILY PROTEIN"/>
    <property type="match status" value="1"/>
</dbReference>
<feature type="compositionally biased region" description="Low complexity" evidence="1">
    <location>
        <begin position="184"/>
        <end position="221"/>
    </location>
</feature>
<keyword evidence="4" id="KW-1185">Reference proteome</keyword>
<dbReference type="OrthoDB" id="5296884at2"/>
<protein>
    <submittedName>
        <fullName evidence="3">Bifunctional RNase H/acid phosphatase</fullName>
    </submittedName>
</protein>
<feature type="region of interest" description="Disordered" evidence="1">
    <location>
        <begin position="184"/>
        <end position="240"/>
    </location>
</feature>
<gene>
    <name evidence="3" type="ORF">FNH13_12130</name>
</gene>
<evidence type="ECO:0000259" key="2">
    <source>
        <dbReference type="PROSITE" id="PS50879"/>
    </source>
</evidence>
<dbReference type="InterPro" id="IPR029033">
    <property type="entry name" value="His_PPase_superfam"/>
</dbReference>
<dbReference type="SUPFAM" id="SSF53254">
    <property type="entry name" value="Phosphoglycerate mutase-like"/>
    <property type="match status" value="1"/>
</dbReference>
<sequence length="467" mass="48666">MSRPGASMPAGAARQLVVEADGGSRGNPGVAGYGALVQDADGTLLAERAAPLGTASNNVAEYTGLIEGLRAVLDLGLAEGATVTVRMDSKLVVEQMSGRWKIKHEDMRRLALQARDLVRQIQAAGGRVSYTWIPRAENSAADALSNDGMDGETVHRDHVAPVARPRARETEPPASLFELDASEQAEPVASAAEPVASAAEPVASAAEPVASAAETSAPSVPQTQARNSARRADPTFGEVKAPVGEEVFSTETDPTLEGSCRLILVRHGVTDFTRSHKLDGRGGANPPLNDEGLAQAAAAAGAAKRLIDRSGPSAVQVITSSLTRAMQTGGAVAEALGVTPEVDRDWDEQAFGDWDGATMADLVTHSGPELLALRQDPAYARPGGESRQQLTGRVVSALGRAVARGGTVVVATHRLPLMVVLSQVLGIDTNRAWSIATAPASLTAFEFYSDGGVQVAFVNDTHHLHDL</sequence>
<dbReference type="Proteomes" id="UP000315395">
    <property type="component" value="Chromosome"/>
</dbReference>
<evidence type="ECO:0000256" key="1">
    <source>
        <dbReference type="SAM" id="MobiDB-lite"/>
    </source>
</evidence>
<dbReference type="Pfam" id="PF00300">
    <property type="entry name" value="His_Phos_1"/>
    <property type="match status" value="1"/>
</dbReference>
<feature type="domain" description="RNase H type-1" evidence="2">
    <location>
        <begin position="12"/>
        <end position="150"/>
    </location>
</feature>
<evidence type="ECO:0000313" key="3">
    <source>
        <dbReference type="EMBL" id="QDO88979.1"/>
    </source>
</evidence>
<dbReference type="EMBL" id="CP041616">
    <property type="protein sequence ID" value="QDO88979.1"/>
    <property type="molecule type" value="Genomic_DNA"/>
</dbReference>
<reference evidence="3 4" key="1">
    <citation type="submission" date="2019-07" db="EMBL/GenBank/DDBJ databases">
        <title>complete genome sequencing of Ornithinimicrobium sp. H23M54.</title>
        <authorList>
            <person name="Bae J.-W."/>
            <person name="Lee S.-Y."/>
        </authorList>
    </citation>
    <scope>NUCLEOTIDE SEQUENCE [LARGE SCALE GENOMIC DNA]</scope>
    <source>
        <strain evidence="3 4">H23M54</strain>
    </source>
</reference>
<name>A0A516GBS6_9MICO</name>
<dbReference type="PANTHER" id="PTHR46387:SF2">
    <property type="entry name" value="RIBONUCLEASE HI"/>
    <property type="match status" value="1"/>
</dbReference>
<dbReference type="InterPro" id="IPR012337">
    <property type="entry name" value="RNaseH-like_sf"/>
</dbReference>
<dbReference type="PROSITE" id="PS50879">
    <property type="entry name" value="RNASE_H_1"/>
    <property type="match status" value="1"/>
</dbReference>
<accession>A0A516GBS6</accession>
<dbReference type="InterPro" id="IPR013078">
    <property type="entry name" value="His_Pase_superF_clade-1"/>
</dbReference>
<dbReference type="InterPro" id="IPR036397">
    <property type="entry name" value="RNaseH_sf"/>
</dbReference>
<dbReference type="NCBIfam" id="NF005567">
    <property type="entry name" value="PRK07238.1"/>
    <property type="match status" value="1"/>
</dbReference>
<dbReference type="SUPFAM" id="SSF53098">
    <property type="entry name" value="Ribonuclease H-like"/>
    <property type="match status" value="1"/>
</dbReference>
<dbReference type="InterPro" id="IPR002156">
    <property type="entry name" value="RNaseH_domain"/>
</dbReference>
<dbReference type="AlphaFoldDB" id="A0A516GBS6"/>